<name>A0A510KT45_9FUSO</name>
<feature type="transmembrane region" description="Helical" evidence="1">
    <location>
        <begin position="76"/>
        <end position="103"/>
    </location>
</feature>
<protein>
    <recommendedName>
        <fullName evidence="4">DUF5362 domain-containing protein</fullName>
    </recommendedName>
</protein>
<evidence type="ECO:0008006" key="4">
    <source>
        <dbReference type="Google" id="ProtNLM"/>
    </source>
</evidence>
<keyword evidence="1" id="KW-0472">Membrane</keyword>
<dbReference type="Pfam" id="PF17319">
    <property type="entry name" value="DUF5362"/>
    <property type="match status" value="1"/>
</dbReference>
<accession>A0A510KT45</accession>
<proteinExistence type="predicted"/>
<evidence type="ECO:0000256" key="1">
    <source>
        <dbReference type="SAM" id="Phobius"/>
    </source>
</evidence>
<dbReference type="EMBL" id="AP019841">
    <property type="protein sequence ID" value="BBM54899.1"/>
    <property type="molecule type" value="Genomic_DNA"/>
</dbReference>
<dbReference type="RefSeq" id="WP_147003652.1">
    <property type="nucleotide sequence ID" value="NZ_AP019841.1"/>
</dbReference>
<dbReference type="Proteomes" id="UP000321944">
    <property type="component" value="Chromosome"/>
</dbReference>
<sequence length="169" mass="18899">MEFENNKNNDSNEQHHSNYNMEELDKIRNEVINDSSNSSSNDSCFSSEDNANGSITLTLDDLTVKNMRFIATVIKVLSVLGIIVGVFQILILFLGIFTIIISIKFFKSANALEDTLITKNGEQLKIYFDEQSKALKLYIIFIIVSIIIVILLYGFLMAFAIGALASDSL</sequence>
<dbReference type="AlphaFoldDB" id="A0A510KT45"/>
<dbReference type="InterPro" id="IPR035287">
    <property type="entry name" value="DUF5362"/>
</dbReference>
<reference evidence="2 3" key="1">
    <citation type="submission" date="2019-07" db="EMBL/GenBank/DDBJ databases">
        <title>Complete Genome Sequence of Leptotrichia wadei Strain JMUB3936.</title>
        <authorList>
            <person name="Watanabe S."/>
            <person name="Cui L."/>
        </authorList>
    </citation>
    <scope>NUCLEOTIDE SEQUENCE [LARGE SCALE GENOMIC DNA]</scope>
    <source>
        <strain evidence="2 3">JMUB3936</strain>
    </source>
</reference>
<evidence type="ECO:0000313" key="3">
    <source>
        <dbReference type="Proteomes" id="UP000321944"/>
    </source>
</evidence>
<feature type="transmembrane region" description="Helical" evidence="1">
    <location>
        <begin position="137"/>
        <end position="165"/>
    </location>
</feature>
<dbReference type="OrthoDB" id="82466at2"/>
<evidence type="ECO:0000313" key="2">
    <source>
        <dbReference type="EMBL" id="BBM54899.1"/>
    </source>
</evidence>
<keyword evidence="1" id="KW-0812">Transmembrane</keyword>
<gene>
    <name evidence="2" type="ORF">JMUB3936_1183</name>
</gene>
<organism evidence="2 3">
    <name type="scientific">Leptotrichia wadei</name>
    <dbReference type="NCBI Taxonomy" id="157687"/>
    <lineage>
        <taxon>Bacteria</taxon>
        <taxon>Fusobacteriati</taxon>
        <taxon>Fusobacteriota</taxon>
        <taxon>Fusobacteriia</taxon>
        <taxon>Fusobacteriales</taxon>
        <taxon>Leptotrichiaceae</taxon>
        <taxon>Leptotrichia</taxon>
    </lineage>
</organism>
<keyword evidence="1" id="KW-1133">Transmembrane helix</keyword>